<dbReference type="STRING" id="136037.A0A067RG62"/>
<name>A0A067RG62_ZOONE</name>
<dbReference type="Pfam" id="PF21388">
    <property type="entry name" value="SPATA2_PUB-like"/>
    <property type="match status" value="1"/>
</dbReference>
<dbReference type="InterPro" id="IPR048839">
    <property type="entry name" value="SPATA2_PUB-like"/>
</dbReference>
<dbReference type="InterPro" id="IPR001876">
    <property type="entry name" value="Znf_RanBP2"/>
</dbReference>
<evidence type="ECO:0000313" key="7">
    <source>
        <dbReference type="EMBL" id="KDR22028.1"/>
    </source>
</evidence>
<feature type="compositionally biased region" description="Polar residues" evidence="5">
    <location>
        <begin position="308"/>
        <end position="324"/>
    </location>
</feature>
<dbReference type="PROSITE" id="PS50199">
    <property type="entry name" value="ZF_RANBP2_2"/>
    <property type="match status" value="1"/>
</dbReference>
<evidence type="ECO:0000256" key="2">
    <source>
        <dbReference type="ARBA" id="ARBA00022771"/>
    </source>
</evidence>
<dbReference type="InParanoid" id="A0A067RG62"/>
<dbReference type="Proteomes" id="UP000027135">
    <property type="component" value="Unassembled WGS sequence"/>
</dbReference>
<feature type="compositionally biased region" description="Polar residues" evidence="5">
    <location>
        <begin position="274"/>
        <end position="283"/>
    </location>
</feature>
<dbReference type="GO" id="GO:0005737">
    <property type="term" value="C:cytoplasm"/>
    <property type="evidence" value="ECO:0007669"/>
    <property type="project" value="TreeGrafter"/>
</dbReference>
<evidence type="ECO:0000256" key="3">
    <source>
        <dbReference type="ARBA" id="ARBA00022833"/>
    </source>
</evidence>
<evidence type="ECO:0000259" key="6">
    <source>
        <dbReference type="PROSITE" id="PS50199"/>
    </source>
</evidence>
<keyword evidence="2 4" id="KW-0863">Zinc-finger</keyword>
<sequence>MILLHLCFSGYIKEYLCLVPHDRKFSFRETADVLHRSATQKEDFSGYRAASAWNAIGMYAANLLAQPWRKEYREMKLFCGFYKHEIEANLAGAEMMLQAMGYKHAGQTIMVLDGPIDPDRVSNVSRDSLMAFVECQLLKNIWEEVSYCFNCSWLEVLEFRENHVGTAENAAKGLVYHFHQRQYQEQQQLAAYHQGTAMDTYGTTARFHQPTGACMYSQIQPLHPVPHMGYYNYPPFPTGPPHAYTLPPQPSETQQIYSATESASSVVVPRNVRNHGSTQNQKSVALRKSNERQQDSYRQEVQQPHPCNYNTSPQKGHCQPLTSSKAKEDGTGTFESWDYVFRNLESQGYSKDLGERPNILSPSPERMTGNSVSLRNHLEDVRDSFATTSSKCSTNISAMNNKASIRTLPRETRKYIDETDRSSSLAGVHYLSTTLDHKHLQDSTNFYRLMPKSSDSSPPEQNLVLQDSSIKEERQGSSENTAPDYSHKLSDAADKHKWECVTCTFLNVPSRDICEMCGKSKVRGPEVRPLASGGRECPQCTLVNEKGVGTCEACGASLKDSPTYI</sequence>
<dbReference type="Gene3D" id="2.30.30.380">
    <property type="entry name" value="Zn-finger domain of Sec23/24"/>
    <property type="match status" value="1"/>
</dbReference>
<evidence type="ECO:0000256" key="4">
    <source>
        <dbReference type="PROSITE-ProRule" id="PRU00322"/>
    </source>
</evidence>
<evidence type="ECO:0000313" key="8">
    <source>
        <dbReference type="Proteomes" id="UP000027135"/>
    </source>
</evidence>
<keyword evidence="8" id="KW-1185">Reference proteome</keyword>
<organism evidence="7 8">
    <name type="scientific">Zootermopsis nevadensis</name>
    <name type="common">Dampwood termite</name>
    <dbReference type="NCBI Taxonomy" id="136037"/>
    <lineage>
        <taxon>Eukaryota</taxon>
        <taxon>Metazoa</taxon>
        <taxon>Ecdysozoa</taxon>
        <taxon>Arthropoda</taxon>
        <taxon>Hexapoda</taxon>
        <taxon>Insecta</taxon>
        <taxon>Pterygota</taxon>
        <taxon>Neoptera</taxon>
        <taxon>Polyneoptera</taxon>
        <taxon>Dictyoptera</taxon>
        <taxon>Blattodea</taxon>
        <taxon>Blattoidea</taxon>
        <taxon>Termitoidae</taxon>
        <taxon>Termopsidae</taxon>
        <taxon>Zootermopsis</taxon>
    </lineage>
</organism>
<evidence type="ECO:0000256" key="5">
    <source>
        <dbReference type="SAM" id="MobiDB-lite"/>
    </source>
</evidence>
<keyword evidence="1" id="KW-0479">Metal-binding</keyword>
<dbReference type="AlphaFoldDB" id="A0A067RG62"/>
<dbReference type="GO" id="GO:0008270">
    <property type="term" value="F:zinc ion binding"/>
    <property type="evidence" value="ECO:0007669"/>
    <property type="project" value="UniProtKB-KW"/>
</dbReference>
<feature type="domain" description="RanBP2-type" evidence="6">
    <location>
        <begin position="494"/>
        <end position="523"/>
    </location>
</feature>
<dbReference type="InterPro" id="IPR036443">
    <property type="entry name" value="Znf_RanBP2_sf"/>
</dbReference>
<feature type="region of interest" description="Disordered" evidence="5">
    <location>
        <begin position="271"/>
        <end position="329"/>
    </location>
</feature>
<dbReference type="PANTHER" id="PTHR15326">
    <property type="entry name" value="SPERMATOGENESIS-ASSOCIATED PROTEIN 2/TAMOZHENNIC"/>
    <property type="match status" value="1"/>
</dbReference>
<reference evidence="7 8" key="1">
    <citation type="journal article" date="2014" name="Nat. Commun.">
        <title>Molecular traces of alternative social organization in a termite genome.</title>
        <authorList>
            <person name="Terrapon N."/>
            <person name="Li C."/>
            <person name="Robertson H.M."/>
            <person name="Ji L."/>
            <person name="Meng X."/>
            <person name="Booth W."/>
            <person name="Chen Z."/>
            <person name="Childers C.P."/>
            <person name="Glastad K.M."/>
            <person name="Gokhale K."/>
            <person name="Gowin J."/>
            <person name="Gronenberg W."/>
            <person name="Hermansen R.A."/>
            <person name="Hu H."/>
            <person name="Hunt B.G."/>
            <person name="Huylmans A.K."/>
            <person name="Khalil S.M."/>
            <person name="Mitchell R.D."/>
            <person name="Munoz-Torres M.C."/>
            <person name="Mustard J.A."/>
            <person name="Pan H."/>
            <person name="Reese J.T."/>
            <person name="Scharf M.E."/>
            <person name="Sun F."/>
            <person name="Vogel H."/>
            <person name="Xiao J."/>
            <person name="Yang W."/>
            <person name="Yang Z."/>
            <person name="Yang Z."/>
            <person name="Zhou J."/>
            <person name="Zhu J."/>
            <person name="Brent C.S."/>
            <person name="Elsik C.G."/>
            <person name="Goodisman M.A."/>
            <person name="Liberles D.A."/>
            <person name="Roe R.M."/>
            <person name="Vargo E.L."/>
            <person name="Vilcinskas A."/>
            <person name="Wang J."/>
            <person name="Bornberg-Bauer E."/>
            <person name="Korb J."/>
            <person name="Zhang G."/>
            <person name="Liebig J."/>
        </authorList>
    </citation>
    <scope>NUCLEOTIDE SEQUENCE [LARGE SCALE GENOMIC DNA]</scope>
    <source>
        <tissue evidence="7">Whole organism</tissue>
    </source>
</reference>
<gene>
    <name evidence="7" type="ORF">L798_03052</name>
</gene>
<dbReference type="EMBL" id="KK852527">
    <property type="protein sequence ID" value="KDR22028.1"/>
    <property type="molecule type" value="Genomic_DNA"/>
</dbReference>
<dbReference type="PROSITE" id="PS01358">
    <property type="entry name" value="ZF_RANBP2_1"/>
    <property type="match status" value="1"/>
</dbReference>
<dbReference type="Gene3D" id="1.20.58.2190">
    <property type="match status" value="1"/>
</dbReference>
<dbReference type="SUPFAM" id="SSF90209">
    <property type="entry name" value="Ran binding protein zinc finger-like"/>
    <property type="match status" value="1"/>
</dbReference>
<keyword evidence="3" id="KW-0862">Zinc</keyword>
<accession>A0A067RG62</accession>
<protein>
    <submittedName>
        <fullName evidence="7">Protein tamozhennic</fullName>
    </submittedName>
</protein>
<feature type="compositionally biased region" description="Basic and acidic residues" evidence="5">
    <location>
        <begin position="288"/>
        <end position="298"/>
    </location>
</feature>
<dbReference type="SMART" id="SM00547">
    <property type="entry name" value="ZnF_RBZ"/>
    <property type="match status" value="2"/>
</dbReference>
<dbReference type="eggNOG" id="ENOG502RR2T">
    <property type="taxonomic scope" value="Eukaryota"/>
</dbReference>
<dbReference type="OMA" id="KHEVEAN"/>
<evidence type="ECO:0000256" key="1">
    <source>
        <dbReference type="ARBA" id="ARBA00022723"/>
    </source>
</evidence>
<dbReference type="PANTHER" id="PTHR15326:SF2">
    <property type="entry name" value="PROTEIN TAMOZHENNIC"/>
    <property type="match status" value="1"/>
</dbReference>
<proteinExistence type="predicted"/>